<keyword evidence="4" id="KW-0653">Protein transport</keyword>
<dbReference type="RefSeq" id="WP_310911876.1">
    <property type="nucleotide sequence ID" value="NZ_JAVLVT010000003.1"/>
</dbReference>
<dbReference type="Pfam" id="PF02416">
    <property type="entry name" value="TatA_B_E"/>
    <property type="match status" value="1"/>
</dbReference>
<keyword evidence="6" id="KW-0811">Translocation</keyword>
<gene>
    <name evidence="9" type="ORF">RIF23_08645</name>
</gene>
<evidence type="ECO:0000313" key="9">
    <source>
        <dbReference type="EMBL" id="MDS1270360.1"/>
    </source>
</evidence>
<sequence length="113" mass="12851">MFGFGFWEVVVLGGLALLIFGPDQLPKAIKQVGGVVRQLRRMADSTKRDLQQELGPEFRDFDVADLNPRRFVRKHLWEQPEEAWRAQSARNGGARSTSERLGGRRPPFDNEAT</sequence>
<comment type="caution">
    <text evidence="9">The sequence shown here is derived from an EMBL/GenBank/DDBJ whole genome shotgun (WGS) entry which is preliminary data.</text>
</comment>
<dbReference type="Proteomes" id="UP001250214">
    <property type="component" value="Unassembled WGS sequence"/>
</dbReference>
<reference evidence="10" key="1">
    <citation type="submission" date="2023-07" db="EMBL/GenBank/DDBJ databases">
        <title>Novel species in the genus Lipingzhangella isolated from Sambhar Salt Lake.</title>
        <authorList>
            <person name="Jiya N."/>
            <person name="Kajale S."/>
            <person name="Sharma A."/>
        </authorList>
    </citation>
    <scope>NUCLEOTIDE SEQUENCE [LARGE SCALE GENOMIC DNA]</scope>
    <source>
        <strain evidence="10">LS1_29</strain>
    </source>
</reference>
<comment type="subcellular location">
    <subcellularLocation>
        <location evidence="1">Membrane</location>
        <topology evidence="1">Single-pass membrane protein</topology>
    </subcellularLocation>
</comment>
<dbReference type="PANTHER" id="PTHR33162">
    <property type="entry name" value="SEC-INDEPENDENT PROTEIN TRANSLOCASE PROTEIN TATA, CHLOROPLASTIC"/>
    <property type="match status" value="1"/>
</dbReference>
<evidence type="ECO:0000256" key="2">
    <source>
        <dbReference type="ARBA" id="ARBA00022448"/>
    </source>
</evidence>
<dbReference type="InterPro" id="IPR003369">
    <property type="entry name" value="TatA/B/E"/>
</dbReference>
<evidence type="ECO:0000256" key="6">
    <source>
        <dbReference type="ARBA" id="ARBA00023010"/>
    </source>
</evidence>
<accession>A0ABU2H672</accession>
<feature type="compositionally biased region" description="Basic and acidic residues" evidence="8">
    <location>
        <begin position="97"/>
        <end position="113"/>
    </location>
</feature>
<dbReference type="Gene3D" id="1.20.5.3310">
    <property type="match status" value="1"/>
</dbReference>
<keyword evidence="3" id="KW-0812">Transmembrane</keyword>
<evidence type="ECO:0000313" key="10">
    <source>
        <dbReference type="Proteomes" id="UP001250214"/>
    </source>
</evidence>
<protein>
    <submittedName>
        <fullName evidence="9">Sec-independent translocase</fullName>
    </submittedName>
</protein>
<keyword evidence="5" id="KW-1133">Transmembrane helix</keyword>
<evidence type="ECO:0000256" key="7">
    <source>
        <dbReference type="ARBA" id="ARBA00023136"/>
    </source>
</evidence>
<keyword evidence="7" id="KW-0472">Membrane</keyword>
<dbReference type="EMBL" id="JAVLVT010000003">
    <property type="protein sequence ID" value="MDS1270360.1"/>
    <property type="molecule type" value="Genomic_DNA"/>
</dbReference>
<keyword evidence="2" id="KW-0813">Transport</keyword>
<feature type="region of interest" description="Disordered" evidence="8">
    <location>
        <begin position="82"/>
        <end position="113"/>
    </location>
</feature>
<evidence type="ECO:0000256" key="3">
    <source>
        <dbReference type="ARBA" id="ARBA00022692"/>
    </source>
</evidence>
<dbReference type="PRINTS" id="PR01506">
    <property type="entry name" value="TATBPROTEIN"/>
</dbReference>
<dbReference type="NCBIfam" id="NF002377">
    <property type="entry name" value="PRK01371.1-4"/>
    <property type="match status" value="1"/>
</dbReference>
<evidence type="ECO:0000256" key="5">
    <source>
        <dbReference type="ARBA" id="ARBA00022989"/>
    </source>
</evidence>
<organism evidence="9 10">
    <name type="scientific">Lipingzhangella rawalii</name>
    <dbReference type="NCBI Taxonomy" id="2055835"/>
    <lineage>
        <taxon>Bacteria</taxon>
        <taxon>Bacillati</taxon>
        <taxon>Actinomycetota</taxon>
        <taxon>Actinomycetes</taxon>
        <taxon>Streptosporangiales</taxon>
        <taxon>Nocardiopsidaceae</taxon>
        <taxon>Lipingzhangella</taxon>
    </lineage>
</organism>
<evidence type="ECO:0000256" key="8">
    <source>
        <dbReference type="SAM" id="MobiDB-lite"/>
    </source>
</evidence>
<keyword evidence="10" id="KW-1185">Reference proteome</keyword>
<evidence type="ECO:0000256" key="4">
    <source>
        <dbReference type="ARBA" id="ARBA00022927"/>
    </source>
</evidence>
<evidence type="ECO:0000256" key="1">
    <source>
        <dbReference type="ARBA" id="ARBA00004167"/>
    </source>
</evidence>
<dbReference type="PANTHER" id="PTHR33162:SF1">
    <property type="entry name" value="SEC-INDEPENDENT PROTEIN TRANSLOCASE PROTEIN TATA, CHLOROPLASTIC"/>
    <property type="match status" value="1"/>
</dbReference>
<proteinExistence type="predicted"/>
<name>A0ABU2H672_9ACTN</name>